<name>A0ABN4LW54_9BACT</name>
<sequence>MPDLPARGSVHYGTTRIDYSIRPATRKTLAIHVFPDGSVVTDAPRTATVDEIAAKVKSRGAWVLKQQRIFAAYPPAIPARRYISGEEVRYLGRQYRLKLLVGLERSAKLKGAHLEVTLLAQDGADVAKKLVDAWLRDRADAIFHSLMGSCVERASGVGMKTVPEWRMLRMLKRWGSCTNSGTIILNPELVAAPKDCIEYVISHELCHLRVRNHSAAFYRLLSRVVPKWEHLRMKLNRAVELRLEY</sequence>
<evidence type="ECO:0000313" key="2">
    <source>
        <dbReference type="EMBL" id="AMK10242.1"/>
    </source>
</evidence>
<proteinExistence type="predicted"/>
<evidence type="ECO:0000259" key="1">
    <source>
        <dbReference type="Pfam" id="PF01863"/>
    </source>
</evidence>
<dbReference type="PANTHER" id="PTHR30399:SF1">
    <property type="entry name" value="UTP PYROPHOSPHATASE"/>
    <property type="match status" value="1"/>
</dbReference>
<dbReference type="InterPro" id="IPR002725">
    <property type="entry name" value="YgjP-like_metallopeptidase"/>
</dbReference>
<reference evidence="2 3" key="1">
    <citation type="journal article" date="2016" name="Front. Microbiol.">
        <title>Genome Sequence of the Piezophilic, Mesophilic Sulfate-Reducing Bacterium Desulfovibrio indicus J2T.</title>
        <authorList>
            <person name="Cao J."/>
            <person name="Maignien L."/>
            <person name="Shao Z."/>
            <person name="Alain K."/>
            <person name="Jebbar M."/>
        </authorList>
    </citation>
    <scope>NUCLEOTIDE SEQUENCE [LARGE SCALE GENOMIC DNA]</scope>
    <source>
        <strain evidence="2 3">J2</strain>
    </source>
</reference>
<gene>
    <name evidence="2" type="ORF">AWY79_03460</name>
</gene>
<dbReference type="PANTHER" id="PTHR30399">
    <property type="entry name" value="UNCHARACTERIZED PROTEIN YGJP"/>
    <property type="match status" value="1"/>
</dbReference>
<dbReference type="Pfam" id="PF01863">
    <property type="entry name" value="YgjP-like"/>
    <property type="match status" value="1"/>
</dbReference>
<feature type="domain" description="YgjP-like metallopeptidase" evidence="1">
    <location>
        <begin position="27"/>
        <end position="237"/>
    </location>
</feature>
<organism evidence="2 3">
    <name type="scientific">Pseudodesulfovibrio indicus</name>
    <dbReference type="NCBI Taxonomy" id="1716143"/>
    <lineage>
        <taxon>Bacteria</taxon>
        <taxon>Pseudomonadati</taxon>
        <taxon>Thermodesulfobacteriota</taxon>
        <taxon>Desulfovibrionia</taxon>
        <taxon>Desulfovibrionales</taxon>
        <taxon>Desulfovibrionaceae</taxon>
    </lineage>
</organism>
<dbReference type="RefSeq" id="WP_099093186.1">
    <property type="nucleotide sequence ID" value="NZ_SOBK01000007.1"/>
</dbReference>
<protein>
    <recommendedName>
        <fullName evidence="1">YgjP-like metallopeptidase domain-containing protein</fullName>
    </recommendedName>
</protein>
<dbReference type="Gene3D" id="3.30.2010.10">
    <property type="entry name" value="Metalloproteases ('zincins'), catalytic domain"/>
    <property type="match status" value="1"/>
</dbReference>
<accession>A0ABN4LW54</accession>
<dbReference type="CDD" id="cd07344">
    <property type="entry name" value="M48_yhfN_like"/>
    <property type="match status" value="1"/>
</dbReference>
<dbReference type="EMBL" id="CP014206">
    <property type="protein sequence ID" value="AMK10242.1"/>
    <property type="molecule type" value="Genomic_DNA"/>
</dbReference>
<dbReference type="InterPro" id="IPR053136">
    <property type="entry name" value="UTP_pyrophosphatase-like"/>
</dbReference>
<keyword evidence="3" id="KW-1185">Reference proteome</keyword>
<evidence type="ECO:0000313" key="3">
    <source>
        <dbReference type="Proteomes" id="UP000055611"/>
    </source>
</evidence>
<dbReference type="Proteomes" id="UP000055611">
    <property type="component" value="Chromosome"/>
</dbReference>